<evidence type="ECO:0000256" key="1">
    <source>
        <dbReference type="ARBA" id="ARBA00010466"/>
    </source>
</evidence>
<dbReference type="Gene3D" id="1.10.10.60">
    <property type="entry name" value="Homeodomain-like"/>
    <property type="match status" value="1"/>
</dbReference>
<name>A0ABW1WCU1_9BACL</name>
<sequence>MLDREKDRMCIDIARLYYESNYSQQEIAHLRQISRPTVSKLLQRAKDLGYVNIHIYDPLEEMDDLSDKIQKMYHLDSVRIAYSPLNKNEEIRKHIGRVAAEFLNQTMKNGDIIGVTWGRTLHSVSSQLKKSHAQGIEVVQLKGGVTHSRLKNYSFEIVQDFADAFNTIARYLPLPVIFDSPEVKQMVEQDRNIKQILELGKQANIVVFTVGTVRDDSLLFNLGYLSQDEKEALSRSAVGDICSRFFDRYGKICNERINERTVGIELDDLSTKEKSILVAGGKRKLMAMHTALTAGYANILITDQFTGRSLLEMQAAEHNRNSQKH</sequence>
<dbReference type="Proteomes" id="UP001596267">
    <property type="component" value="Unassembled WGS sequence"/>
</dbReference>
<dbReference type="InterPro" id="IPR037171">
    <property type="entry name" value="NagB/RpiA_transferase-like"/>
</dbReference>
<evidence type="ECO:0000313" key="7">
    <source>
        <dbReference type="Proteomes" id="UP001596267"/>
    </source>
</evidence>
<keyword evidence="7" id="KW-1185">Reference proteome</keyword>
<dbReference type="Pfam" id="PF04198">
    <property type="entry name" value="Sugar-bind"/>
    <property type="match status" value="1"/>
</dbReference>
<dbReference type="InterPro" id="IPR007324">
    <property type="entry name" value="Sugar-bd_dom_put"/>
</dbReference>
<comment type="caution">
    <text evidence="6">The sequence shown here is derived from an EMBL/GenBank/DDBJ whole genome shotgun (WGS) entry which is preliminary data.</text>
</comment>
<dbReference type="Gene3D" id="3.40.50.1360">
    <property type="match status" value="1"/>
</dbReference>
<reference evidence="7" key="1">
    <citation type="journal article" date="2019" name="Int. J. Syst. Evol. Microbiol.">
        <title>The Global Catalogue of Microorganisms (GCM) 10K type strain sequencing project: providing services to taxonomists for standard genome sequencing and annotation.</title>
        <authorList>
            <consortium name="The Broad Institute Genomics Platform"/>
            <consortium name="The Broad Institute Genome Sequencing Center for Infectious Disease"/>
            <person name="Wu L."/>
            <person name="Ma J."/>
        </authorList>
    </citation>
    <scope>NUCLEOTIDE SEQUENCE [LARGE SCALE GENOMIC DNA]</scope>
    <source>
        <strain evidence="7">CCUG 42001</strain>
    </source>
</reference>
<dbReference type="InterPro" id="IPR051054">
    <property type="entry name" value="SorC_transcr_regulators"/>
</dbReference>
<evidence type="ECO:0000256" key="3">
    <source>
        <dbReference type="ARBA" id="ARBA00023125"/>
    </source>
</evidence>
<evidence type="ECO:0000313" key="6">
    <source>
        <dbReference type="EMBL" id="MFC6385920.1"/>
    </source>
</evidence>
<organism evidence="6 7">
    <name type="scientific">Sporolactobacillus kofuensis</name>
    <dbReference type="NCBI Taxonomy" id="269672"/>
    <lineage>
        <taxon>Bacteria</taxon>
        <taxon>Bacillati</taxon>
        <taxon>Bacillota</taxon>
        <taxon>Bacilli</taxon>
        <taxon>Bacillales</taxon>
        <taxon>Sporolactobacillaceae</taxon>
        <taxon>Sporolactobacillus</taxon>
    </lineage>
</organism>
<evidence type="ECO:0000256" key="2">
    <source>
        <dbReference type="ARBA" id="ARBA00023015"/>
    </source>
</evidence>
<feature type="domain" description="Sugar-binding" evidence="5">
    <location>
        <begin position="58"/>
        <end position="312"/>
    </location>
</feature>
<keyword evidence="2" id="KW-0805">Transcription regulation</keyword>
<dbReference type="EMBL" id="JBHSTQ010000003">
    <property type="protein sequence ID" value="MFC6385920.1"/>
    <property type="molecule type" value="Genomic_DNA"/>
</dbReference>
<dbReference type="RefSeq" id="WP_253052395.1">
    <property type="nucleotide sequence ID" value="NZ_JAMXWN010000002.1"/>
</dbReference>
<evidence type="ECO:0000256" key="4">
    <source>
        <dbReference type="ARBA" id="ARBA00023163"/>
    </source>
</evidence>
<keyword evidence="3" id="KW-0238">DNA-binding</keyword>
<dbReference type="PANTHER" id="PTHR34294">
    <property type="entry name" value="TRANSCRIPTIONAL REGULATOR-RELATED"/>
    <property type="match status" value="1"/>
</dbReference>
<protein>
    <submittedName>
        <fullName evidence="6">Sugar-binding transcriptional regulator</fullName>
    </submittedName>
</protein>
<dbReference type="SUPFAM" id="SSF88659">
    <property type="entry name" value="Sigma3 and sigma4 domains of RNA polymerase sigma factors"/>
    <property type="match status" value="1"/>
</dbReference>
<comment type="similarity">
    <text evidence="1">Belongs to the SorC transcriptional regulatory family.</text>
</comment>
<dbReference type="SUPFAM" id="SSF100950">
    <property type="entry name" value="NagB/RpiA/CoA transferase-like"/>
    <property type="match status" value="1"/>
</dbReference>
<dbReference type="PANTHER" id="PTHR34294:SF1">
    <property type="entry name" value="TRANSCRIPTIONAL REGULATOR LSRR"/>
    <property type="match status" value="1"/>
</dbReference>
<evidence type="ECO:0000259" key="5">
    <source>
        <dbReference type="Pfam" id="PF04198"/>
    </source>
</evidence>
<gene>
    <name evidence="6" type="ORF">ACFP7A_04830</name>
</gene>
<proteinExistence type="inferred from homology"/>
<dbReference type="InterPro" id="IPR013324">
    <property type="entry name" value="RNA_pol_sigma_r3/r4-like"/>
</dbReference>
<accession>A0ABW1WCU1</accession>
<keyword evidence="4" id="KW-0804">Transcription</keyword>